<dbReference type="GO" id="GO:0006874">
    <property type="term" value="P:intracellular calcium ion homeostasis"/>
    <property type="evidence" value="ECO:0007669"/>
    <property type="project" value="TreeGrafter"/>
</dbReference>
<dbReference type="InterPro" id="IPR001757">
    <property type="entry name" value="P_typ_ATPase"/>
</dbReference>
<dbReference type="NCBIfam" id="TIGR01494">
    <property type="entry name" value="ATPase_P-type"/>
    <property type="match status" value="1"/>
</dbReference>
<dbReference type="Pfam" id="PF00122">
    <property type="entry name" value="E1-E2_ATPase"/>
    <property type="match status" value="1"/>
</dbReference>
<keyword evidence="4" id="KW-0479">Metal-binding</keyword>
<evidence type="ECO:0000256" key="2">
    <source>
        <dbReference type="ARBA" id="ARBA00006000"/>
    </source>
</evidence>
<keyword evidence="5" id="KW-0547">Nucleotide-binding</keyword>
<sequence length="250" mass="26332">TIHVICLTLVCSPAEECVSSVDLVPGDCVIIPQEGLLLPCDAALLAGECLVNESMLTGESVPVLKTPLPAGEGKYSSETERRHTLFCGTQLIQAKGGGPGGGGAVAVVTSTACLGTIYSFVILYRSNVSYSELVIRSLDIVTIAVPPALPAAITTGTIYAQRRLKKQGVFCISPPRINICGKVSLFCFDKSTPSQSAGPACPRQPLHPHLHDLPGPAGCALNHHLTGLVSKKETQLSSFSFPPEYPFVIH</sequence>
<dbReference type="GO" id="GO:0016243">
    <property type="term" value="P:regulation of autophagosome size"/>
    <property type="evidence" value="ECO:0007669"/>
    <property type="project" value="TreeGrafter"/>
</dbReference>
<keyword evidence="8" id="KW-1278">Translocase</keyword>
<keyword evidence="7" id="KW-0460">Magnesium</keyword>
<accession>A0A3B4XBJ6</accession>
<feature type="domain" description="P-type ATPase A" evidence="11">
    <location>
        <begin position="17"/>
        <end position="111"/>
    </location>
</feature>
<dbReference type="GO" id="GO:0061909">
    <property type="term" value="P:autophagosome-lysosome fusion"/>
    <property type="evidence" value="ECO:0007669"/>
    <property type="project" value="TreeGrafter"/>
</dbReference>
<evidence type="ECO:0000256" key="7">
    <source>
        <dbReference type="ARBA" id="ARBA00022842"/>
    </source>
</evidence>
<evidence type="ECO:0000256" key="8">
    <source>
        <dbReference type="ARBA" id="ARBA00022967"/>
    </source>
</evidence>
<evidence type="ECO:0000256" key="4">
    <source>
        <dbReference type="ARBA" id="ARBA00022723"/>
    </source>
</evidence>
<dbReference type="InterPro" id="IPR006544">
    <property type="entry name" value="P-type_TPase_V"/>
</dbReference>
<dbReference type="GO" id="GO:0046872">
    <property type="term" value="F:metal ion binding"/>
    <property type="evidence" value="ECO:0007669"/>
    <property type="project" value="UniProtKB-KW"/>
</dbReference>
<dbReference type="SUPFAM" id="SSF81653">
    <property type="entry name" value="Calcium ATPase, transduction domain A"/>
    <property type="match status" value="1"/>
</dbReference>
<dbReference type="GeneTree" id="ENSGT00940000159714"/>
<dbReference type="AlphaFoldDB" id="A0A3B4XBJ6"/>
<dbReference type="GO" id="GO:0140358">
    <property type="term" value="F:P-type transmembrane transporter activity"/>
    <property type="evidence" value="ECO:0007669"/>
    <property type="project" value="InterPro"/>
</dbReference>
<proteinExistence type="inferred from homology"/>
<reference evidence="12" key="1">
    <citation type="submission" date="2025-08" db="UniProtKB">
        <authorList>
            <consortium name="Ensembl"/>
        </authorList>
    </citation>
    <scope>IDENTIFICATION</scope>
</reference>
<name>A0A3B4XBJ6_SERLL</name>
<dbReference type="InterPro" id="IPR059000">
    <property type="entry name" value="ATPase_P-type_domA"/>
</dbReference>
<dbReference type="GO" id="GO:0010821">
    <property type="term" value="P:regulation of mitochondrion organization"/>
    <property type="evidence" value="ECO:0007669"/>
    <property type="project" value="TreeGrafter"/>
</dbReference>
<dbReference type="PANTHER" id="PTHR45630">
    <property type="entry name" value="CATION-TRANSPORTING ATPASE-RELATED"/>
    <property type="match status" value="1"/>
</dbReference>
<keyword evidence="9" id="KW-1133">Transmembrane helix</keyword>
<evidence type="ECO:0000256" key="3">
    <source>
        <dbReference type="ARBA" id="ARBA00022692"/>
    </source>
</evidence>
<dbReference type="GO" id="GO:0019829">
    <property type="term" value="F:ATPase-coupled monoatomic cation transmembrane transporter activity"/>
    <property type="evidence" value="ECO:0007669"/>
    <property type="project" value="TreeGrafter"/>
</dbReference>
<evidence type="ECO:0000256" key="1">
    <source>
        <dbReference type="ARBA" id="ARBA00004141"/>
    </source>
</evidence>
<evidence type="ECO:0000256" key="5">
    <source>
        <dbReference type="ARBA" id="ARBA00022741"/>
    </source>
</evidence>
<dbReference type="PANTHER" id="PTHR45630:SF2">
    <property type="entry name" value="POLYAMINE-TRANSPORTING ATPASE 13A2"/>
    <property type="match status" value="1"/>
</dbReference>
<dbReference type="SUPFAM" id="SSF81665">
    <property type="entry name" value="Calcium ATPase, transmembrane domain M"/>
    <property type="match status" value="1"/>
</dbReference>
<evidence type="ECO:0000313" key="13">
    <source>
        <dbReference type="Proteomes" id="UP000261360"/>
    </source>
</evidence>
<dbReference type="Ensembl" id="ENSSLDT00000013829.1">
    <property type="protein sequence ID" value="ENSSLDP00000013342.1"/>
    <property type="gene ID" value="ENSSLDG00000010408.1"/>
</dbReference>
<comment type="subcellular location">
    <subcellularLocation>
        <location evidence="1">Membrane</location>
        <topology evidence="1">Multi-pass membrane protein</topology>
    </subcellularLocation>
</comment>
<evidence type="ECO:0000256" key="10">
    <source>
        <dbReference type="ARBA" id="ARBA00023136"/>
    </source>
</evidence>
<evidence type="ECO:0000256" key="6">
    <source>
        <dbReference type="ARBA" id="ARBA00022840"/>
    </source>
</evidence>
<protein>
    <submittedName>
        <fullName evidence="12">ATPase cation transporting 13A2</fullName>
    </submittedName>
</protein>
<dbReference type="Gene3D" id="2.70.150.10">
    <property type="entry name" value="Calcium-transporting ATPase, cytoplasmic transduction domain A"/>
    <property type="match status" value="1"/>
</dbReference>
<dbReference type="GO" id="GO:0016887">
    <property type="term" value="F:ATP hydrolysis activity"/>
    <property type="evidence" value="ECO:0007669"/>
    <property type="project" value="InterPro"/>
</dbReference>
<dbReference type="Proteomes" id="UP000261360">
    <property type="component" value="Unplaced"/>
</dbReference>
<dbReference type="FunFam" id="1.20.1110.10:FF:000023">
    <property type="entry name" value="Cation-transporting ATPase"/>
    <property type="match status" value="1"/>
</dbReference>
<dbReference type="GO" id="GO:0031902">
    <property type="term" value="C:late endosome membrane"/>
    <property type="evidence" value="ECO:0007669"/>
    <property type="project" value="TreeGrafter"/>
</dbReference>
<keyword evidence="3" id="KW-0812">Transmembrane</keyword>
<dbReference type="InterPro" id="IPR008250">
    <property type="entry name" value="ATPase_P-typ_transduc_dom_A_sf"/>
</dbReference>
<dbReference type="GO" id="GO:0005524">
    <property type="term" value="F:ATP binding"/>
    <property type="evidence" value="ECO:0007669"/>
    <property type="project" value="UniProtKB-KW"/>
</dbReference>
<evidence type="ECO:0000256" key="9">
    <source>
        <dbReference type="ARBA" id="ARBA00022989"/>
    </source>
</evidence>
<evidence type="ECO:0000259" key="11">
    <source>
        <dbReference type="Pfam" id="PF00122"/>
    </source>
</evidence>
<evidence type="ECO:0000313" key="12">
    <source>
        <dbReference type="Ensembl" id="ENSSLDP00000013342.1"/>
    </source>
</evidence>
<dbReference type="GO" id="GO:0015203">
    <property type="term" value="F:polyamine transmembrane transporter activity"/>
    <property type="evidence" value="ECO:0007669"/>
    <property type="project" value="TreeGrafter"/>
</dbReference>
<dbReference type="InterPro" id="IPR023298">
    <property type="entry name" value="ATPase_P-typ_TM_dom_sf"/>
</dbReference>
<keyword evidence="6" id="KW-0067">ATP-binding</keyword>
<keyword evidence="10" id="KW-0472">Membrane</keyword>
<organism evidence="12 13">
    <name type="scientific">Seriola lalandi dorsalis</name>
    <dbReference type="NCBI Taxonomy" id="1841481"/>
    <lineage>
        <taxon>Eukaryota</taxon>
        <taxon>Metazoa</taxon>
        <taxon>Chordata</taxon>
        <taxon>Craniata</taxon>
        <taxon>Vertebrata</taxon>
        <taxon>Euteleostomi</taxon>
        <taxon>Actinopterygii</taxon>
        <taxon>Neopterygii</taxon>
        <taxon>Teleostei</taxon>
        <taxon>Neoteleostei</taxon>
        <taxon>Acanthomorphata</taxon>
        <taxon>Carangaria</taxon>
        <taxon>Carangiformes</taxon>
        <taxon>Carangidae</taxon>
        <taxon>Seriola</taxon>
    </lineage>
</organism>
<reference evidence="12" key="2">
    <citation type="submission" date="2025-09" db="UniProtKB">
        <authorList>
            <consortium name="Ensembl"/>
        </authorList>
    </citation>
    <scope>IDENTIFICATION</scope>
</reference>
<comment type="similarity">
    <text evidence="2">Belongs to the cation transport ATPase (P-type) (TC 3.A.3) family. Type V subfamily.</text>
</comment>
<keyword evidence="13" id="KW-1185">Reference proteome</keyword>